<organism evidence="3 4">
    <name type="scientific">Aduncisulcus paluster</name>
    <dbReference type="NCBI Taxonomy" id="2918883"/>
    <lineage>
        <taxon>Eukaryota</taxon>
        <taxon>Metamonada</taxon>
        <taxon>Carpediemonas-like organisms</taxon>
        <taxon>Aduncisulcus</taxon>
    </lineage>
</organism>
<feature type="region of interest" description="Disordered" evidence="2">
    <location>
        <begin position="260"/>
        <end position="333"/>
    </location>
</feature>
<feature type="compositionally biased region" description="Polar residues" evidence="2">
    <location>
        <begin position="1"/>
        <end position="19"/>
    </location>
</feature>
<feature type="compositionally biased region" description="Basic and acidic residues" evidence="2">
    <location>
        <begin position="299"/>
        <end position="309"/>
    </location>
</feature>
<protein>
    <submittedName>
        <fullName evidence="3">Uncharacterized protein</fullName>
    </submittedName>
</protein>
<dbReference type="Proteomes" id="UP001057375">
    <property type="component" value="Unassembled WGS sequence"/>
</dbReference>
<feature type="compositionally biased region" description="Acidic residues" evidence="2">
    <location>
        <begin position="364"/>
        <end position="374"/>
    </location>
</feature>
<evidence type="ECO:0000256" key="2">
    <source>
        <dbReference type="SAM" id="MobiDB-lite"/>
    </source>
</evidence>
<feature type="coiled-coil region" evidence="1">
    <location>
        <begin position="695"/>
        <end position="733"/>
    </location>
</feature>
<evidence type="ECO:0000313" key="3">
    <source>
        <dbReference type="EMBL" id="GKT24260.1"/>
    </source>
</evidence>
<evidence type="ECO:0000313" key="4">
    <source>
        <dbReference type="Proteomes" id="UP001057375"/>
    </source>
</evidence>
<accession>A0ABQ5K2C3</accession>
<feature type="region of interest" description="Disordered" evidence="2">
    <location>
        <begin position="362"/>
        <end position="475"/>
    </location>
</feature>
<feature type="compositionally biased region" description="Polar residues" evidence="2">
    <location>
        <begin position="310"/>
        <end position="333"/>
    </location>
</feature>
<feature type="compositionally biased region" description="Acidic residues" evidence="2">
    <location>
        <begin position="385"/>
        <end position="394"/>
    </location>
</feature>
<keyword evidence="1" id="KW-0175">Coiled coil</keyword>
<feature type="region of interest" description="Disordered" evidence="2">
    <location>
        <begin position="1"/>
        <end position="24"/>
    </location>
</feature>
<feature type="coiled-coil region" evidence="1">
    <location>
        <begin position="634"/>
        <end position="661"/>
    </location>
</feature>
<feature type="compositionally biased region" description="Polar residues" evidence="2">
    <location>
        <begin position="459"/>
        <end position="475"/>
    </location>
</feature>
<name>A0ABQ5K2C3_9EUKA</name>
<comment type="caution">
    <text evidence="3">The sequence shown here is derived from an EMBL/GenBank/DDBJ whole genome shotgun (WGS) entry which is preliminary data.</text>
</comment>
<dbReference type="EMBL" id="BQXS01012512">
    <property type="protein sequence ID" value="GKT24260.1"/>
    <property type="molecule type" value="Genomic_DNA"/>
</dbReference>
<evidence type="ECO:0000256" key="1">
    <source>
        <dbReference type="SAM" id="Coils"/>
    </source>
</evidence>
<feature type="compositionally biased region" description="Low complexity" evidence="2">
    <location>
        <begin position="278"/>
        <end position="288"/>
    </location>
</feature>
<proteinExistence type="predicted"/>
<feature type="compositionally biased region" description="Basic and acidic residues" evidence="2">
    <location>
        <begin position="260"/>
        <end position="277"/>
    </location>
</feature>
<sequence>MEANPNNSTEVRINTSSGSIDDVDDRDDVLSIAATVGSDICPNPEDFDRVVCTTEELKCLIQMGAEAHKYLMELSVSRRKTEEFMDESIKKEYSLFKDKNKSSSELPMTHYELEDITSPIQHEGKISEENVTEPVDNEKDEAGEKSLPSGSEEVKTLKETEDLDLEEKITISPSNKAFFTMLSSFDTYLPLLLSSVKLQYESLSSILQNAMTVRALQHQYSVMGQFGHAWMSGVEEEEEEETENEGKLACSEAVAADLIQRQKSEEKPRESTLDVRRVSASSRSSGLSDAKEEDEYKNDEDKTSGHTEDVSLSTNVDATVSSSTLSGKPNSRQILTREALKEAEHDLLMQQTEIASRARCLSVGEEESEGDEESTVTSVTANHGEEEEEEEEENHETGTLPLSSVYTAKTDINTLMPSARRRKSPRRKREIQEVKAGELTTKDLDNSEDEDEESTSSSFRHFQQTQRLQTQSESLQRQVTELQDLVEEITVENNTLRDRGRKLEVEYGQRMRVAEVNASNLLRVHKEMEDELSAMKKEREDSLKSAIDGSVVAELYSAKVDQIKRECVREKRRRIELEEIVSKYMSENPKLRKMYLMDDGTPIDLEKTSTSHYGSHVTSKSIQRLKKETNFTKIKSLASSLSSMQRELDNVARQNVILKEKTKEARGREEDAVRRLRDLRSVIERENSMKIRHAVEEEESRRRDAEGKFESEKREFTLEKIRLKKEIARLSREIDRRK</sequence>
<feature type="compositionally biased region" description="Polar residues" evidence="2">
    <location>
        <begin position="400"/>
        <end position="416"/>
    </location>
</feature>
<keyword evidence="4" id="KW-1185">Reference proteome</keyword>
<feature type="region of interest" description="Disordered" evidence="2">
    <location>
        <begin position="115"/>
        <end position="153"/>
    </location>
</feature>
<feature type="compositionally biased region" description="Basic and acidic residues" evidence="2">
    <location>
        <begin position="430"/>
        <end position="445"/>
    </location>
</feature>
<feature type="compositionally biased region" description="Basic residues" evidence="2">
    <location>
        <begin position="419"/>
        <end position="429"/>
    </location>
</feature>
<gene>
    <name evidence="3" type="ORF">ADUPG1_012681</name>
</gene>
<reference evidence="3" key="1">
    <citation type="submission" date="2022-03" db="EMBL/GenBank/DDBJ databases">
        <title>Draft genome sequence of Aduncisulcus paluster, a free-living microaerophilic Fornicata.</title>
        <authorList>
            <person name="Yuyama I."/>
            <person name="Kume K."/>
            <person name="Tamura T."/>
            <person name="Inagaki Y."/>
            <person name="Hashimoto T."/>
        </authorList>
    </citation>
    <scope>NUCLEOTIDE SEQUENCE</scope>
    <source>
        <strain evidence="3">NY0171</strain>
    </source>
</reference>